<gene>
    <name evidence="1" type="ORF">GGR46_004053</name>
</gene>
<dbReference type="Proteomes" id="UP000557392">
    <property type="component" value="Unassembled WGS sequence"/>
</dbReference>
<dbReference type="Pfam" id="PF20561">
    <property type="entry name" value="DUF6771"/>
    <property type="match status" value="1"/>
</dbReference>
<name>A0A7W6JVU8_9SPHN</name>
<protein>
    <submittedName>
        <fullName evidence="1">Uncharacterized protein</fullName>
    </submittedName>
</protein>
<organism evidence="1 2">
    <name type="scientific">Sphingomonas kyeonggiensis</name>
    <dbReference type="NCBI Taxonomy" id="1268553"/>
    <lineage>
        <taxon>Bacteria</taxon>
        <taxon>Pseudomonadati</taxon>
        <taxon>Pseudomonadota</taxon>
        <taxon>Alphaproteobacteria</taxon>
        <taxon>Sphingomonadales</taxon>
        <taxon>Sphingomonadaceae</taxon>
        <taxon>Sphingomonas</taxon>
    </lineage>
</organism>
<dbReference type="InterPro" id="IPR046662">
    <property type="entry name" value="DUF6771"/>
</dbReference>
<sequence>MADTADLTEILTQVLRQAPQWIRLDLASKEAPRRERAEDALAAMIANAIAETRTITVKVHRQH</sequence>
<dbReference type="AlphaFoldDB" id="A0A7W6JVU8"/>
<dbReference type="RefSeq" id="WP_183999767.1">
    <property type="nucleotide sequence ID" value="NZ_JACIEH010000003.1"/>
</dbReference>
<accession>A0A7W6JVU8</accession>
<proteinExistence type="predicted"/>
<evidence type="ECO:0000313" key="1">
    <source>
        <dbReference type="EMBL" id="MBB4100481.1"/>
    </source>
</evidence>
<keyword evidence="2" id="KW-1185">Reference proteome</keyword>
<dbReference type="EMBL" id="JACIEH010000003">
    <property type="protein sequence ID" value="MBB4100481.1"/>
    <property type="molecule type" value="Genomic_DNA"/>
</dbReference>
<reference evidence="1 2" key="1">
    <citation type="submission" date="2020-08" db="EMBL/GenBank/DDBJ databases">
        <title>Genomic Encyclopedia of Type Strains, Phase IV (KMG-IV): sequencing the most valuable type-strain genomes for metagenomic binning, comparative biology and taxonomic classification.</title>
        <authorList>
            <person name="Goeker M."/>
        </authorList>
    </citation>
    <scope>NUCLEOTIDE SEQUENCE [LARGE SCALE GENOMIC DNA]</scope>
    <source>
        <strain evidence="1 2">DSM 101806</strain>
    </source>
</reference>
<comment type="caution">
    <text evidence="1">The sequence shown here is derived from an EMBL/GenBank/DDBJ whole genome shotgun (WGS) entry which is preliminary data.</text>
</comment>
<evidence type="ECO:0000313" key="2">
    <source>
        <dbReference type="Proteomes" id="UP000557392"/>
    </source>
</evidence>